<dbReference type="GO" id="GO:0050660">
    <property type="term" value="F:flavin adenine dinucleotide binding"/>
    <property type="evidence" value="ECO:0007669"/>
    <property type="project" value="InterPro"/>
</dbReference>
<sequence length="494" mass="56349">MTQDHPNSQSGSVPRKVRSVAIIGGGASGAIALDSLKKIDQFDEIVLYERRNVPGGVWYLDNKPNKLDVPPGLTQEYLDPKLKIPEFKEGIAELKLPRSNQERYIHTASYENLKTNIPEQLMTFSDEKTWSAPPELIVEKDYVRGTVIQKYIEKYINRNKSHVVYNTTIESIDKDYSNPEAKFKLTLRTELDETNSSGENLDKWHYREFDAVVIATGHYHVPYIPNVPGLNEVYNRYPHKISHSKTFRATDDFTNQKIIVIGTRASGADIVEIASSSAREVYQSKRTKEAALRWKDADNSILKPIITKYELTSSGEVKVYFEDGSVVENPDQIIYATGFRYSYPFLRGLYPNFTTGYIIPDLYKHTFFIKDPLLSVIGVPTDAISFRAFEFQSVLVSRYLAGLISLPPLEEQLQWTNERFVLKGDTRSYHTIDFDNKLPYLQSLVDLGGGVDPIDPEKKGRPFPTWTEEDLAKHQEILEKLAKFFGRVKEGVTV</sequence>
<keyword evidence="7" id="KW-1185">Reference proteome</keyword>
<comment type="caution">
    <text evidence="6">The sequence shown here is derived from an EMBL/GenBank/DDBJ whole genome shotgun (WGS) entry which is preliminary data.</text>
</comment>
<organism evidence="6 7">
    <name type="scientific">Wickerhamomyces mucosus</name>
    <dbReference type="NCBI Taxonomy" id="1378264"/>
    <lineage>
        <taxon>Eukaryota</taxon>
        <taxon>Fungi</taxon>
        <taxon>Dikarya</taxon>
        <taxon>Ascomycota</taxon>
        <taxon>Saccharomycotina</taxon>
        <taxon>Saccharomycetes</taxon>
        <taxon>Phaffomycetales</taxon>
        <taxon>Wickerhamomycetaceae</taxon>
        <taxon>Wickerhamomyces</taxon>
    </lineage>
</organism>
<keyword evidence="3" id="KW-0274">FAD</keyword>
<dbReference type="PANTHER" id="PTHR23023">
    <property type="entry name" value="DIMETHYLANILINE MONOOXYGENASE"/>
    <property type="match status" value="1"/>
</dbReference>
<dbReference type="InterPro" id="IPR050346">
    <property type="entry name" value="FMO-like"/>
</dbReference>
<keyword evidence="2" id="KW-0285">Flavoprotein</keyword>
<dbReference type="PIRSF" id="PIRSF000332">
    <property type="entry name" value="FMO"/>
    <property type="match status" value="1"/>
</dbReference>
<comment type="similarity">
    <text evidence="1">Belongs to the FMO family.</text>
</comment>
<dbReference type="EMBL" id="JAEUBF010000300">
    <property type="protein sequence ID" value="KAH3679490.1"/>
    <property type="molecule type" value="Genomic_DNA"/>
</dbReference>
<evidence type="ECO:0000256" key="5">
    <source>
        <dbReference type="ARBA" id="ARBA00023002"/>
    </source>
</evidence>
<dbReference type="Pfam" id="PF00743">
    <property type="entry name" value="FMO-like"/>
    <property type="match status" value="2"/>
</dbReference>
<dbReference type="AlphaFoldDB" id="A0A9P8TI47"/>
<reference evidence="6" key="1">
    <citation type="journal article" date="2021" name="Open Biol.">
        <title>Shared evolutionary footprints suggest mitochondrial oxidative damage underlies multiple complex I losses in fungi.</title>
        <authorList>
            <person name="Schikora-Tamarit M.A."/>
            <person name="Marcet-Houben M."/>
            <person name="Nosek J."/>
            <person name="Gabaldon T."/>
        </authorList>
    </citation>
    <scope>NUCLEOTIDE SEQUENCE</scope>
    <source>
        <strain evidence="6">CBS6341</strain>
    </source>
</reference>
<dbReference type="Proteomes" id="UP000769528">
    <property type="component" value="Unassembled WGS sequence"/>
</dbReference>
<name>A0A9P8TI47_9ASCO</name>
<dbReference type="GO" id="GO:0004499">
    <property type="term" value="F:N,N-dimethylaniline monooxygenase activity"/>
    <property type="evidence" value="ECO:0007669"/>
    <property type="project" value="InterPro"/>
</dbReference>
<proteinExistence type="inferred from homology"/>
<gene>
    <name evidence="6" type="ORF">WICMUC_000935</name>
</gene>
<reference evidence="6" key="2">
    <citation type="submission" date="2021-01" db="EMBL/GenBank/DDBJ databases">
        <authorList>
            <person name="Schikora-Tamarit M.A."/>
        </authorList>
    </citation>
    <scope>NUCLEOTIDE SEQUENCE</scope>
    <source>
        <strain evidence="6">CBS6341</strain>
    </source>
</reference>
<dbReference type="InterPro" id="IPR000960">
    <property type="entry name" value="Flavin_mOase"/>
</dbReference>
<dbReference type="OrthoDB" id="66881at2759"/>
<dbReference type="InterPro" id="IPR020946">
    <property type="entry name" value="Flavin_mOase-like"/>
</dbReference>
<dbReference type="SUPFAM" id="SSF51905">
    <property type="entry name" value="FAD/NAD(P)-binding domain"/>
    <property type="match status" value="2"/>
</dbReference>
<evidence type="ECO:0000256" key="1">
    <source>
        <dbReference type="ARBA" id="ARBA00009183"/>
    </source>
</evidence>
<evidence type="ECO:0000256" key="4">
    <source>
        <dbReference type="ARBA" id="ARBA00022857"/>
    </source>
</evidence>
<evidence type="ECO:0008006" key="8">
    <source>
        <dbReference type="Google" id="ProtNLM"/>
    </source>
</evidence>
<accession>A0A9P8TI47</accession>
<dbReference type="InterPro" id="IPR036188">
    <property type="entry name" value="FAD/NAD-bd_sf"/>
</dbReference>
<keyword evidence="5" id="KW-0560">Oxidoreductase</keyword>
<protein>
    <recommendedName>
        <fullName evidence="8">Thiol-specific monooxygenase</fullName>
    </recommendedName>
</protein>
<evidence type="ECO:0000313" key="7">
    <source>
        <dbReference type="Proteomes" id="UP000769528"/>
    </source>
</evidence>
<evidence type="ECO:0000256" key="2">
    <source>
        <dbReference type="ARBA" id="ARBA00022630"/>
    </source>
</evidence>
<evidence type="ECO:0000313" key="6">
    <source>
        <dbReference type="EMBL" id="KAH3679490.1"/>
    </source>
</evidence>
<dbReference type="Gene3D" id="3.50.50.60">
    <property type="entry name" value="FAD/NAD(P)-binding domain"/>
    <property type="match status" value="2"/>
</dbReference>
<dbReference type="GO" id="GO:0050661">
    <property type="term" value="F:NADP binding"/>
    <property type="evidence" value="ECO:0007669"/>
    <property type="project" value="InterPro"/>
</dbReference>
<keyword evidence="4" id="KW-0521">NADP</keyword>
<evidence type="ECO:0000256" key="3">
    <source>
        <dbReference type="ARBA" id="ARBA00022827"/>
    </source>
</evidence>